<dbReference type="KEGG" id="mym:A176_006669"/>
<dbReference type="PATRIC" id="fig|1297742.4.peg.6766"/>
<name>A0A0H4XN09_9BACT</name>
<keyword evidence="1 5" id="KW-0808">Transferase</keyword>
<dbReference type="InterPro" id="IPR051531">
    <property type="entry name" value="N-acetyltransferase"/>
</dbReference>
<dbReference type="Proteomes" id="UP000009026">
    <property type="component" value="Chromosome"/>
</dbReference>
<evidence type="ECO:0000256" key="2">
    <source>
        <dbReference type="ARBA" id="ARBA00023315"/>
    </source>
</evidence>
<dbReference type="GO" id="GO:0005737">
    <property type="term" value="C:cytoplasm"/>
    <property type="evidence" value="ECO:0007669"/>
    <property type="project" value="TreeGrafter"/>
</dbReference>
<accession>A0A0H4XN09</accession>
<dbReference type="OrthoDB" id="9801669at2"/>
<comment type="similarity">
    <text evidence="3">Belongs to the acetyltransferase family. RimJ subfamily.</text>
</comment>
<dbReference type="SUPFAM" id="SSF55729">
    <property type="entry name" value="Acyl-CoA N-acyltransferases (Nat)"/>
    <property type="match status" value="1"/>
</dbReference>
<dbReference type="PROSITE" id="PS51186">
    <property type="entry name" value="GNAT"/>
    <property type="match status" value="1"/>
</dbReference>
<evidence type="ECO:0000313" key="6">
    <source>
        <dbReference type="Proteomes" id="UP000009026"/>
    </source>
</evidence>
<keyword evidence="2" id="KW-0012">Acyltransferase</keyword>
<organism evidence="5 6">
    <name type="scientific">Pseudomyxococcus hansupus</name>
    <dbReference type="NCBI Taxonomy" id="1297742"/>
    <lineage>
        <taxon>Bacteria</taxon>
        <taxon>Pseudomonadati</taxon>
        <taxon>Myxococcota</taxon>
        <taxon>Myxococcia</taxon>
        <taxon>Myxococcales</taxon>
        <taxon>Cystobacterineae</taxon>
        <taxon>Myxococcaceae</taxon>
        <taxon>Pseudomyxococcus</taxon>
    </lineage>
</organism>
<evidence type="ECO:0000256" key="3">
    <source>
        <dbReference type="ARBA" id="ARBA00038502"/>
    </source>
</evidence>
<dbReference type="PANTHER" id="PTHR43792">
    <property type="entry name" value="GNAT FAMILY, PUTATIVE (AFU_ORTHOLOGUE AFUA_3G00765)-RELATED-RELATED"/>
    <property type="match status" value="1"/>
</dbReference>
<dbReference type="Gene3D" id="3.40.630.30">
    <property type="match status" value="1"/>
</dbReference>
<evidence type="ECO:0000259" key="4">
    <source>
        <dbReference type="PROSITE" id="PS51186"/>
    </source>
</evidence>
<evidence type="ECO:0000313" key="5">
    <source>
        <dbReference type="EMBL" id="AKQ69757.1"/>
    </source>
</evidence>
<dbReference type="eggNOG" id="COG1670">
    <property type="taxonomic scope" value="Bacteria"/>
</dbReference>
<dbReference type="EMBL" id="CP012109">
    <property type="protein sequence ID" value="AKQ69757.1"/>
    <property type="molecule type" value="Genomic_DNA"/>
</dbReference>
<dbReference type="RefSeq" id="WP_002638110.1">
    <property type="nucleotide sequence ID" value="NZ_CP012109.1"/>
</dbReference>
<keyword evidence="6" id="KW-1185">Reference proteome</keyword>
<dbReference type="AlphaFoldDB" id="A0A0H4XN09"/>
<dbReference type="InterPro" id="IPR016181">
    <property type="entry name" value="Acyl_CoA_acyltransferase"/>
</dbReference>
<dbReference type="InterPro" id="IPR000182">
    <property type="entry name" value="GNAT_dom"/>
</dbReference>
<evidence type="ECO:0000256" key="1">
    <source>
        <dbReference type="ARBA" id="ARBA00022679"/>
    </source>
</evidence>
<feature type="domain" description="N-acetyltransferase" evidence="4">
    <location>
        <begin position="44"/>
        <end position="193"/>
    </location>
</feature>
<protein>
    <submittedName>
        <fullName evidence="5">Ribosomal-protein-S5p-alanine acetyltransferase</fullName>
    </submittedName>
</protein>
<proteinExistence type="inferred from homology"/>
<dbReference type="GO" id="GO:0008999">
    <property type="term" value="F:protein-N-terminal-alanine acetyltransferase activity"/>
    <property type="evidence" value="ECO:0007669"/>
    <property type="project" value="TreeGrafter"/>
</dbReference>
<sequence>MPAAMGSNAVPSLITTERLHLVQLPPDAAWRALAYHEANRDHVAAVSPTRPANFFSVTYWRTRLAQDREDFRHDLSLRVFLLPRDQPFGLAPIIGNASLTHIRRGPLQSADLGYGLDHRYEGQGLMTEALRALCDYAFTVMGLHRLQANHLPENVRSAAVLKRLGFHVEGFARELLLIDGQWRDHVLNALLAPRGEPGKPAEPTQGTD</sequence>
<dbReference type="STRING" id="1297742.A176_006669"/>
<reference evidence="5 6" key="1">
    <citation type="journal article" date="2016" name="PLoS ONE">
        <title>Complete Genome Sequence and Comparative Genomics of a Novel Myxobacterium Myxococcus hansupus.</title>
        <authorList>
            <person name="Sharma G."/>
            <person name="Narwani T."/>
            <person name="Subramanian S."/>
        </authorList>
    </citation>
    <scope>NUCLEOTIDE SEQUENCE [LARGE SCALE GENOMIC DNA]</scope>
    <source>
        <strain evidence="6">mixupus</strain>
    </source>
</reference>
<gene>
    <name evidence="5" type="ORF">A176_006669</name>
</gene>
<dbReference type="PANTHER" id="PTHR43792:SF8">
    <property type="entry name" value="[RIBOSOMAL PROTEIN US5]-ALANINE N-ACETYLTRANSFERASE"/>
    <property type="match status" value="1"/>
</dbReference>
<dbReference type="Pfam" id="PF13302">
    <property type="entry name" value="Acetyltransf_3"/>
    <property type="match status" value="1"/>
</dbReference>